<evidence type="ECO:0000256" key="19">
    <source>
        <dbReference type="RuleBase" id="RU003968"/>
    </source>
</evidence>
<evidence type="ECO:0000256" key="17">
    <source>
        <dbReference type="ARBA" id="ARBA00034059"/>
    </source>
</evidence>
<reference evidence="22 23" key="1">
    <citation type="journal article" date="2018" name="Evol. Lett.">
        <title>Horizontal gene cluster transfer increased hallucinogenic mushroom diversity.</title>
        <authorList>
            <person name="Reynolds H.T."/>
            <person name="Vijayakumar V."/>
            <person name="Gluck-Thaler E."/>
            <person name="Korotkin H.B."/>
            <person name="Matheny P.B."/>
            <person name="Slot J.C."/>
        </authorList>
    </citation>
    <scope>NUCLEOTIDE SEQUENCE [LARGE SCALE GENOMIC DNA]</scope>
    <source>
        <strain evidence="22 23">2631</strain>
    </source>
</reference>
<dbReference type="Pfam" id="PF00732">
    <property type="entry name" value="GMC_oxred_N"/>
    <property type="match status" value="1"/>
</dbReference>
<dbReference type="Pfam" id="PF05199">
    <property type="entry name" value="GMC_oxred_C"/>
    <property type="match status" value="1"/>
</dbReference>
<evidence type="ECO:0000256" key="4">
    <source>
        <dbReference type="ARBA" id="ARBA00011245"/>
    </source>
</evidence>
<comment type="catalytic activity">
    <reaction evidence="17">
        <text>a pyranoside + acceptor = a pyranosid-3,4-diulose + reduced acceptor.</text>
        <dbReference type="EC" id="1.1.99.29"/>
    </reaction>
</comment>
<comment type="function">
    <text evidence="12">Catalyzes the single-oxidation or sequential double oxidation reaction of carbohydrates primarily at carbon-2 and/or carbon-3 with the concomitant reduction of the flavin. The enzyme exhibits a broad sugar substrate specificity, oxidizing different aldopyranoses to the corresponding C-1, C-2, C-3 or C-1,2, C-2,3 and C-3,4 (di)dehydro sugars with substrate-specific regioselectivity. Accepts only a narrow range of electron acceptors such as substituted benzoquinones and complexed metal ions and reacts extremely slowly with O(2) as acceptor. May play a role in the natural recycling of plant matter by oxidizing all major monosaccharides in lignocellulose and by reducing quinone compounds or reactive radical species generated during lignin depolymerization.</text>
</comment>
<feature type="domain" description="Glucose-methanol-choline oxidoreductase N-terminal" evidence="21">
    <location>
        <begin position="92"/>
        <end position="115"/>
    </location>
</feature>
<dbReference type="AlphaFoldDB" id="A0A409WWC6"/>
<evidence type="ECO:0000256" key="12">
    <source>
        <dbReference type="ARBA" id="ARBA00024699"/>
    </source>
</evidence>
<comment type="cofactor">
    <cofactor evidence="1 18">
        <name>FAD</name>
        <dbReference type="ChEBI" id="CHEBI:57692"/>
    </cofactor>
</comment>
<evidence type="ECO:0000256" key="6">
    <source>
        <dbReference type="ARBA" id="ARBA00022525"/>
    </source>
</evidence>
<dbReference type="EC" id="1.1.99.29" evidence="5"/>
<sequence>MAATIDQVSGKTDTDSSTTGGGASGLTLATRLSEDPALSVLLLEAGAANLEDPAILTPAAYGSHFGNPEYDWAFATEPQANANGRAVPWPRGKGLGGSSAINFFQYHLATKGDYDAIEKLGNPGWNWELFKKYQLKTETFIEPDVQDESINYDLAHHGKEGPLAVSHAITLSGLEKPFNDSVAEFGIKPAKEPLSGDNKGTWLTPLTIHPKNRIRSYAANAYYPLALTRKNITVLTNAHVVKLESTKDANGILTATGVTFLHNKQTHLVSIGKEVVLSAGTIIDPQILELSGIGDKKVLDKFNIEVKLDLPGVGNNIQEHVFFPATHEIREEKKDQVNTFDSLLDPVERAKQIELFHKEGKGLLGMAFNVMAFATLSQLSPDTDAIYTELEKTIEEGIASGKYSPLQRKQYQLQLDALKSGSPNCEFILTQGAPAVPGLAKPGKKYVSFFTFLNHPFSRGTIHIKSTDPLEHPAIDPHYFEEKYDIRLLMEVFKYSRRLAKTEPLKSYLQDTEVLPGPECQTDEQIANTIGSCSLVPLADGGVVDTKLKVYNTTNIRVVDVSILPLHIGAHLQATAFTIGELGADIIKGKI</sequence>
<dbReference type="STRING" id="93625.A0A409WWC6"/>
<evidence type="ECO:0000256" key="10">
    <source>
        <dbReference type="ARBA" id="ARBA00023002"/>
    </source>
</evidence>
<evidence type="ECO:0000256" key="16">
    <source>
        <dbReference type="ARBA" id="ARBA00034050"/>
    </source>
</evidence>
<comment type="catalytic activity">
    <reaction evidence="14">
        <text>pyranose + acceptor = pyranos-2,3-diulose + reduced acceptor.</text>
        <dbReference type="EC" id="1.1.99.29"/>
    </reaction>
</comment>
<evidence type="ECO:0000313" key="23">
    <source>
        <dbReference type="Proteomes" id="UP000283269"/>
    </source>
</evidence>
<dbReference type="EMBL" id="NHYD01003092">
    <property type="protein sequence ID" value="PPQ82830.1"/>
    <property type="molecule type" value="Genomic_DNA"/>
</dbReference>
<dbReference type="InterPro" id="IPR036188">
    <property type="entry name" value="FAD/NAD-bd_sf"/>
</dbReference>
<name>A0A409WWC6_PSICY</name>
<evidence type="ECO:0000256" key="2">
    <source>
        <dbReference type="ARBA" id="ARBA00004613"/>
    </source>
</evidence>
<evidence type="ECO:0000256" key="14">
    <source>
        <dbReference type="ARBA" id="ARBA00034010"/>
    </source>
</evidence>
<dbReference type="PIRSF" id="PIRSF000137">
    <property type="entry name" value="Alcohol_oxidase"/>
    <property type="match status" value="1"/>
</dbReference>
<keyword evidence="10" id="KW-0560">Oxidoreductase</keyword>
<dbReference type="InterPro" id="IPR012132">
    <property type="entry name" value="GMC_OxRdtase"/>
</dbReference>
<comment type="subunit">
    <text evidence="4">Monomer.</text>
</comment>
<dbReference type="PROSITE" id="PS00623">
    <property type="entry name" value="GMC_OXRED_1"/>
    <property type="match status" value="1"/>
</dbReference>
<dbReference type="OrthoDB" id="269227at2759"/>
<dbReference type="InterPro" id="IPR000172">
    <property type="entry name" value="GMC_OxRdtase_N"/>
</dbReference>
<accession>A0A409WWC6</accession>
<evidence type="ECO:0000256" key="20">
    <source>
        <dbReference type="SAM" id="MobiDB-lite"/>
    </source>
</evidence>
<dbReference type="InParanoid" id="A0A409WWC6"/>
<evidence type="ECO:0000256" key="15">
    <source>
        <dbReference type="ARBA" id="ARBA00034029"/>
    </source>
</evidence>
<dbReference type="InterPro" id="IPR007867">
    <property type="entry name" value="GMC_OxRtase_C"/>
</dbReference>
<dbReference type="Proteomes" id="UP000283269">
    <property type="component" value="Unassembled WGS sequence"/>
</dbReference>
<keyword evidence="7 19" id="KW-0285">Flavoprotein</keyword>
<dbReference type="PANTHER" id="PTHR11552">
    <property type="entry name" value="GLUCOSE-METHANOL-CHOLINE GMC OXIDOREDUCTASE"/>
    <property type="match status" value="1"/>
</dbReference>
<dbReference type="GO" id="GO:0050660">
    <property type="term" value="F:flavin adenine dinucleotide binding"/>
    <property type="evidence" value="ECO:0007669"/>
    <property type="project" value="InterPro"/>
</dbReference>
<feature type="binding site" evidence="18">
    <location>
        <position position="240"/>
    </location>
    <ligand>
        <name>FAD</name>
        <dbReference type="ChEBI" id="CHEBI:57692"/>
    </ligand>
</feature>
<evidence type="ECO:0000256" key="11">
    <source>
        <dbReference type="ARBA" id="ARBA00023180"/>
    </source>
</evidence>
<keyword evidence="6" id="KW-0964">Secreted</keyword>
<dbReference type="SUPFAM" id="SSF54373">
    <property type="entry name" value="FAD-linked reductases, C-terminal domain"/>
    <property type="match status" value="1"/>
</dbReference>
<organism evidence="22 23">
    <name type="scientific">Psilocybe cyanescens</name>
    <dbReference type="NCBI Taxonomy" id="93625"/>
    <lineage>
        <taxon>Eukaryota</taxon>
        <taxon>Fungi</taxon>
        <taxon>Dikarya</taxon>
        <taxon>Basidiomycota</taxon>
        <taxon>Agaricomycotina</taxon>
        <taxon>Agaricomycetes</taxon>
        <taxon>Agaricomycetidae</taxon>
        <taxon>Agaricales</taxon>
        <taxon>Agaricineae</taxon>
        <taxon>Strophariaceae</taxon>
        <taxon>Psilocybe</taxon>
    </lineage>
</organism>
<evidence type="ECO:0000256" key="5">
    <source>
        <dbReference type="ARBA" id="ARBA00013177"/>
    </source>
</evidence>
<dbReference type="GO" id="GO:0033718">
    <property type="term" value="F:pyranose dehydrogenase (acceptor) activity"/>
    <property type="evidence" value="ECO:0007669"/>
    <property type="project" value="UniProtKB-EC"/>
</dbReference>
<comment type="caution">
    <text evidence="22">The sequence shown here is derived from an EMBL/GenBank/DDBJ whole genome shotgun (WGS) entry which is preliminary data.</text>
</comment>
<feature type="compositionally biased region" description="Low complexity" evidence="20">
    <location>
        <begin position="9"/>
        <end position="18"/>
    </location>
</feature>
<evidence type="ECO:0000256" key="9">
    <source>
        <dbReference type="ARBA" id="ARBA00022827"/>
    </source>
</evidence>
<comment type="catalytic activity">
    <reaction evidence="16">
        <text>a pyranoside + acceptor = a pyranosid-3-ulose + reduced acceptor.</text>
        <dbReference type="EC" id="1.1.99.29"/>
    </reaction>
</comment>
<evidence type="ECO:0000256" key="18">
    <source>
        <dbReference type="PIRSR" id="PIRSR000137-2"/>
    </source>
</evidence>
<evidence type="ECO:0000259" key="21">
    <source>
        <dbReference type="PROSITE" id="PS00623"/>
    </source>
</evidence>
<feature type="region of interest" description="Disordered" evidence="20">
    <location>
        <begin position="1"/>
        <end position="22"/>
    </location>
</feature>
<dbReference type="SUPFAM" id="SSF51905">
    <property type="entry name" value="FAD/NAD(P)-binding domain"/>
    <property type="match status" value="1"/>
</dbReference>
<keyword evidence="9 18" id="KW-0274">FAD</keyword>
<evidence type="ECO:0000313" key="22">
    <source>
        <dbReference type="EMBL" id="PPQ82830.1"/>
    </source>
</evidence>
<protein>
    <recommendedName>
        <fullName evidence="5">pyranose dehydrogenase (acceptor)</fullName>
        <ecNumber evidence="5">1.1.99.29</ecNumber>
    </recommendedName>
</protein>
<dbReference type="GO" id="GO:0005576">
    <property type="term" value="C:extracellular region"/>
    <property type="evidence" value="ECO:0007669"/>
    <property type="project" value="UniProtKB-SubCell"/>
</dbReference>
<dbReference type="Gene3D" id="3.50.50.60">
    <property type="entry name" value="FAD/NAD(P)-binding domain"/>
    <property type="match status" value="1"/>
</dbReference>
<dbReference type="Gene3D" id="3.30.560.10">
    <property type="entry name" value="Glucose Oxidase, domain 3"/>
    <property type="match status" value="1"/>
</dbReference>
<evidence type="ECO:0000256" key="7">
    <source>
        <dbReference type="ARBA" id="ARBA00022630"/>
    </source>
</evidence>
<evidence type="ECO:0000256" key="3">
    <source>
        <dbReference type="ARBA" id="ARBA00010790"/>
    </source>
</evidence>
<dbReference type="PANTHER" id="PTHR11552:SF201">
    <property type="entry name" value="GLUCOSE-METHANOL-CHOLINE OXIDOREDUCTASE N-TERMINAL DOMAIN-CONTAINING PROTEIN"/>
    <property type="match status" value="1"/>
</dbReference>
<evidence type="ECO:0000256" key="13">
    <source>
        <dbReference type="ARBA" id="ARBA00033986"/>
    </source>
</evidence>
<evidence type="ECO:0000256" key="8">
    <source>
        <dbReference type="ARBA" id="ARBA00022729"/>
    </source>
</evidence>
<keyword evidence="23" id="KW-1185">Reference proteome</keyword>
<comment type="catalytic activity">
    <reaction evidence="13">
        <text>pyranose + acceptor = pyranos-2-ulose + reduced acceptor.</text>
        <dbReference type="EC" id="1.1.99.29"/>
    </reaction>
</comment>
<keyword evidence="8" id="KW-0732">Signal</keyword>
<proteinExistence type="inferred from homology"/>
<gene>
    <name evidence="22" type="ORF">CVT25_009205</name>
</gene>
<evidence type="ECO:0000256" key="1">
    <source>
        <dbReference type="ARBA" id="ARBA00001974"/>
    </source>
</evidence>
<keyword evidence="11" id="KW-0325">Glycoprotein</keyword>
<comment type="catalytic activity">
    <reaction evidence="15">
        <text>pyranose + acceptor = pyranos-3-ulose + reduced acceptor.</text>
        <dbReference type="EC" id="1.1.99.29"/>
    </reaction>
</comment>
<comment type="similarity">
    <text evidence="3 19">Belongs to the GMC oxidoreductase family.</text>
</comment>
<comment type="subcellular location">
    <subcellularLocation>
        <location evidence="2">Secreted</location>
    </subcellularLocation>
</comment>